<dbReference type="EMBL" id="LTAZ01000017">
    <property type="protein sequence ID" value="KYH23950.1"/>
    <property type="molecule type" value="Genomic_DNA"/>
</dbReference>
<protein>
    <recommendedName>
        <fullName evidence="3">HEAT repeat protein</fullName>
    </recommendedName>
</protein>
<proteinExistence type="predicted"/>
<evidence type="ECO:0000313" key="2">
    <source>
        <dbReference type="Proteomes" id="UP000075321"/>
    </source>
</evidence>
<organism evidence="1 2">
    <name type="scientific">Halalkalicoccus paucihalophilus</name>
    <dbReference type="NCBI Taxonomy" id="1008153"/>
    <lineage>
        <taxon>Archaea</taxon>
        <taxon>Methanobacteriati</taxon>
        <taxon>Methanobacteriota</taxon>
        <taxon>Stenosarchaea group</taxon>
        <taxon>Halobacteria</taxon>
        <taxon>Halobacteriales</taxon>
        <taxon>Halococcaceae</taxon>
        <taxon>Halalkalicoccus</taxon>
    </lineage>
</organism>
<keyword evidence="2" id="KW-1185">Reference proteome</keyword>
<gene>
    <name evidence="1" type="ORF">HAPAU_40290</name>
</gene>
<sequence>MDAIHELKLANECDELARLVSNEDIDDQFRQQALRSLGTAQCDSMLRKLVEDGSLQQSLQEEARNLLSEI</sequence>
<dbReference type="AlphaFoldDB" id="A0A151A8R4"/>
<dbReference type="PATRIC" id="fig|1008153.3.peg.4317"/>
<dbReference type="Proteomes" id="UP000075321">
    <property type="component" value="Unassembled WGS sequence"/>
</dbReference>
<reference evidence="1 2" key="1">
    <citation type="submission" date="2016-02" db="EMBL/GenBank/DDBJ databases">
        <title>Genome sequence of Halalkalicoccus paucihalophilus DSM 24557.</title>
        <authorList>
            <person name="Poehlein A."/>
            <person name="Daniel R."/>
        </authorList>
    </citation>
    <scope>NUCLEOTIDE SEQUENCE [LARGE SCALE GENOMIC DNA]</scope>
    <source>
        <strain evidence="1 2">DSM 24557</strain>
    </source>
</reference>
<comment type="caution">
    <text evidence="1">The sequence shown here is derived from an EMBL/GenBank/DDBJ whole genome shotgun (WGS) entry which is preliminary data.</text>
</comment>
<accession>A0A151A8R4</accession>
<name>A0A151A8R4_9EURY</name>
<evidence type="ECO:0000313" key="1">
    <source>
        <dbReference type="EMBL" id="KYH23950.1"/>
    </source>
</evidence>
<evidence type="ECO:0008006" key="3">
    <source>
        <dbReference type="Google" id="ProtNLM"/>
    </source>
</evidence>